<dbReference type="EC" id="5.6.2.3" evidence="1"/>
<dbReference type="GO" id="GO:0005524">
    <property type="term" value="F:ATP binding"/>
    <property type="evidence" value="ECO:0007669"/>
    <property type="project" value="UniProtKB-KW"/>
</dbReference>
<dbReference type="GO" id="GO:0043139">
    <property type="term" value="F:5'-3' DNA helicase activity"/>
    <property type="evidence" value="ECO:0007669"/>
    <property type="project" value="UniProtKB-EC"/>
</dbReference>
<dbReference type="InterPro" id="IPR010285">
    <property type="entry name" value="DNA_helicase_pif1-like_DEAD"/>
</dbReference>
<dbReference type="GO" id="GO:0006310">
    <property type="term" value="P:DNA recombination"/>
    <property type="evidence" value="ECO:0007669"/>
    <property type="project" value="UniProtKB-KW"/>
</dbReference>
<comment type="catalytic activity">
    <reaction evidence="1">
        <text>ATP + H2O = ADP + phosphate + H(+)</text>
        <dbReference type="Rhea" id="RHEA:13065"/>
        <dbReference type="ChEBI" id="CHEBI:15377"/>
        <dbReference type="ChEBI" id="CHEBI:15378"/>
        <dbReference type="ChEBI" id="CHEBI:30616"/>
        <dbReference type="ChEBI" id="CHEBI:43474"/>
        <dbReference type="ChEBI" id="CHEBI:456216"/>
        <dbReference type="EC" id="5.6.2.3"/>
    </reaction>
</comment>
<dbReference type="InterPro" id="IPR051055">
    <property type="entry name" value="PIF1_helicase"/>
</dbReference>
<dbReference type="InParanoid" id="A0A1S3IM18"/>
<sequence>MPYRTMVTVVTTTGISALVLKKIGARTVHSAFALDDGRHNNEDLATRILKDPQYRDRYNEITNMNCLILDEVSMLSKRMFEQLEYIIRVVRGSEILFGGVQVIFSGDFYQLPPVPNHDYGDYGHFAFQSDIFSQVFRHNILLTDVKRQEDPLFIEAIQESARGSISKTSDDYLLGLSRSLHDKSNPTFLYATKFEVEYHNAKALQRLPGEPTIITSQDEGDEDQLKKMPAPHVNSLNF</sequence>
<gene>
    <name evidence="5" type="primary">LOC106165578</name>
</gene>
<reference evidence="5" key="1">
    <citation type="submission" date="2025-08" db="UniProtKB">
        <authorList>
            <consortium name="RefSeq"/>
        </authorList>
    </citation>
    <scope>IDENTIFICATION</scope>
    <source>
        <tissue evidence="5">Gonads</tissue>
    </source>
</reference>
<evidence type="ECO:0000256" key="1">
    <source>
        <dbReference type="RuleBase" id="RU363044"/>
    </source>
</evidence>
<comment type="cofactor">
    <cofactor evidence="1">
        <name>Mg(2+)</name>
        <dbReference type="ChEBI" id="CHEBI:18420"/>
    </cofactor>
</comment>
<dbReference type="Gene3D" id="3.40.50.300">
    <property type="entry name" value="P-loop containing nucleotide triphosphate hydrolases"/>
    <property type="match status" value="1"/>
</dbReference>
<dbReference type="SUPFAM" id="SSF52540">
    <property type="entry name" value="P-loop containing nucleoside triphosphate hydrolases"/>
    <property type="match status" value="2"/>
</dbReference>
<keyword evidence="1" id="KW-0547">Nucleotide-binding</keyword>
<dbReference type="Proteomes" id="UP000085678">
    <property type="component" value="Unplaced"/>
</dbReference>
<protein>
    <recommendedName>
        <fullName evidence="1">ATP-dependent DNA helicase</fullName>
        <ecNumber evidence="1">5.6.2.3</ecNumber>
    </recommendedName>
</protein>
<dbReference type="OrthoDB" id="10050764at2759"/>
<keyword evidence="1" id="KW-0233">DNA recombination</keyword>
<dbReference type="GO" id="GO:0000723">
    <property type="term" value="P:telomere maintenance"/>
    <property type="evidence" value="ECO:0007669"/>
    <property type="project" value="InterPro"/>
</dbReference>
<comment type="similarity">
    <text evidence="1">Belongs to the helicase family.</text>
</comment>
<dbReference type="GO" id="GO:0016887">
    <property type="term" value="F:ATP hydrolysis activity"/>
    <property type="evidence" value="ECO:0007669"/>
    <property type="project" value="RHEA"/>
</dbReference>
<keyword evidence="1" id="KW-0067">ATP-binding</keyword>
<organism evidence="4 5">
    <name type="scientific">Lingula anatina</name>
    <name type="common">Brachiopod</name>
    <name type="synonym">Lingula unguis</name>
    <dbReference type="NCBI Taxonomy" id="7574"/>
    <lineage>
        <taxon>Eukaryota</taxon>
        <taxon>Metazoa</taxon>
        <taxon>Spiralia</taxon>
        <taxon>Lophotrochozoa</taxon>
        <taxon>Brachiopoda</taxon>
        <taxon>Linguliformea</taxon>
        <taxon>Lingulata</taxon>
        <taxon>Lingulida</taxon>
        <taxon>Linguloidea</taxon>
        <taxon>Lingulidae</taxon>
        <taxon>Lingula</taxon>
    </lineage>
</organism>
<dbReference type="Pfam" id="PF05970">
    <property type="entry name" value="PIF1"/>
    <property type="match status" value="1"/>
</dbReference>
<evidence type="ECO:0000256" key="2">
    <source>
        <dbReference type="SAM" id="MobiDB-lite"/>
    </source>
</evidence>
<dbReference type="AlphaFoldDB" id="A0A1S3IM18"/>
<evidence type="ECO:0000259" key="3">
    <source>
        <dbReference type="Pfam" id="PF05970"/>
    </source>
</evidence>
<dbReference type="GeneID" id="106165578"/>
<feature type="region of interest" description="Disordered" evidence="2">
    <location>
        <begin position="209"/>
        <end position="238"/>
    </location>
</feature>
<keyword evidence="1" id="KW-0227">DNA damage</keyword>
<evidence type="ECO:0000313" key="5">
    <source>
        <dbReference type="RefSeq" id="XP_013399285.2"/>
    </source>
</evidence>
<dbReference type="PANTHER" id="PTHR47642">
    <property type="entry name" value="ATP-DEPENDENT DNA HELICASE"/>
    <property type="match status" value="1"/>
</dbReference>
<feature type="domain" description="DNA helicase Pif1-like DEAD-box helicase" evidence="3">
    <location>
        <begin position="5"/>
        <end position="150"/>
    </location>
</feature>
<dbReference type="InterPro" id="IPR027417">
    <property type="entry name" value="P-loop_NTPase"/>
</dbReference>
<name>A0A1S3IM18_LINAN</name>
<dbReference type="GO" id="GO:0006281">
    <property type="term" value="P:DNA repair"/>
    <property type="evidence" value="ECO:0007669"/>
    <property type="project" value="UniProtKB-KW"/>
</dbReference>
<dbReference type="KEGG" id="lak:106165578"/>
<proteinExistence type="inferred from homology"/>
<keyword evidence="4" id="KW-1185">Reference proteome</keyword>
<dbReference type="STRING" id="7574.A0A1S3IM18"/>
<dbReference type="RefSeq" id="XP_013399285.2">
    <property type="nucleotide sequence ID" value="XM_013543831.2"/>
</dbReference>
<keyword evidence="1" id="KW-0234">DNA repair</keyword>
<accession>A0A1S3IM18</accession>
<keyword evidence="1" id="KW-0347">Helicase</keyword>
<keyword evidence="1" id="KW-0378">Hydrolase</keyword>
<dbReference type="PANTHER" id="PTHR47642:SF5">
    <property type="entry name" value="ATP-DEPENDENT DNA HELICASE"/>
    <property type="match status" value="1"/>
</dbReference>
<evidence type="ECO:0000313" key="4">
    <source>
        <dbReference type="Proteomes" id="UP000085678"/>
    </source>
</evidence>